<dbReference type="InterPro" id="IPR051178">
    <property type="entry name" value="TfdA_dioxygenase"/>
</dbReference>
<evidence type="ECO:0000256" key="4">
    <source>
        <dbReference type="ARBA" id="ARBA00023002"/>
    </source>
</evidence>
<protein>
    <submittedName>
        <fullName evidence="7">Alpha-ketoglutarate-dependent taurine dioxygenase</fullName>
    </submittedName>
</protein>
<keyword evidence="2" id="KW-0479">Metal-binding</keyword>
<comment type="caution">
    <text evidence="7">The sequence shown here is derived from an EMBL/GenBank/DDBJ whole genome shotgun (WGS) entry which is preliminary data.</text>
</comment>
<keyword evidence="8" id="KW-1185">Reference proteome</keyword>
<sequence length="289" mass="32214">MPDTAIADTFTVTPIGNGFGAEITGIDLAQASDEELAALAKIYRSGSVMAIRGQTLNPDELVRFCQTLGTMENHTREQFTLPGYPTIYVLSNKEVDGRKIGVHRDGLGWHSDGTYLAEPLDTTVLYALEAPPEGGNTMLADMHSAYEALSDAEKAELDQIQSLHSFVFLIGQLDPQAQSVVTEDQKRRAPDVVHPLVLERENGARSLYLSSGSIREFVGQDPEASRQRVRDLIAHSTRDEFVYNHKWEVGDILLWDNRYSLHRATEYDDKAYTRLVYRLWVNGETGLAA</sequence>
<dbReference type="GO" id="GO:0046872">
    <property type="term" value="F:metal ion binding"/>
    <property type="evidence" value="ECO:0007669"/>
    <property type="project" value="UniProtKB-KW"/>
</dbReference>
<keyword evidence="4" id="KW-0560">Oxidoreductase</keyword>
<accession>U3A8D7</accession>
<dbReference type="RefSeq" id="WP_021691841.1">
    <property type="nucleotide sequence ID" value="NZ_BASZ01000014.1"/>
</dbReference>
<dbReference type="PANTHER" id="PTHR43779">
    <property type="entry name" value="DIOXYGENASE RV0097-RELATED"/>
    <property type="match status" value="1"/>
</dbReference>
<evidence type="ECO:0000256" key="1">
    <source>
        <dbReference type="ARBA" id="ARBA00005896"/>
    </source>
</evidence>
<evidence type="ECO:0000256" key="2">
    <source>
        <dbReference type="ARBA" id="ARBA00022723"/>
    </source>
</evidence>
<reference evidence="7 8" key="1">
    <citation type="submission" date="2013-09" db="EMBL/GenBank/DDBJ databases">
        <title>Whole genome shotgun sequence of Novosphingobium tardaugens NBRC 16725.</title>
        <authorList>
            <person name="Isaki S."/>
            <person name="Hosoyama A."/>
            <person name="Tsuchikane K."/>
            <person name="Katsumata H."/>
            <person name="Ando Y."/>
            <person name="Yamazaki S."/>
            <person name="Fujita N."/>
        </authorList>
    </citation>
    <scope>NUCLEOTIDE SEQUENCE [LARGE SCALE GENOMIC DNA]</scope>
    <source>
        <strain evidence="7 8">NBRC 16725</strain>
    </source>
</reference>
<gene>
    <name evidence="7" type="primary">tauD</name>
    <name evidence="7" type="ORF">NT2_14_00270</name>
</gene>
<dbReference type="Proteomes" id="UP000016568">
    <property type="component" value="Unassembled WGS sequence"/>
</dbReference>
<dbReference type="Gene3D" id="3.60.130.10">
    <property type="entry name" value="Clavaminate synthase-like"/>
    <property type="match status" value="1"/>
</dbReference>
<evidence type="ECO:0000259" key="6">
    <source>
        <dbReference type="Pfam" id="PF02668"/>
    </source>
</evidence>
<dbReference type="AlphaFoldDB" id="U3A8D7"/>
<dbReference type="eggNOG" id="COG2175">
    <property type="taxonomic scope" value="Bacteria"/>
</dbReference>
<dbReference type="OrthoDB" id="7209371at2"/>
<dbReference type="SUPFAM" id="SSF51197">
    <property type="entry name" value="Clavaminate synthase-like"/>
    <property type="match status" value="1"/>
</dbReference>
<organism evidence="7 8">
    <name type="scientific">Caenibius tardaugens NBRC 16725</name>
    <dbReference type="NCBI Taxonomy" id="1219035"/>
    <lineage>
        <taxon>Bacteria</taxon>
        <taxon>Pseudomonadati</taxon>
        <taxon>Pseudomonadota</taxon>
        <taxon>Alphaproteobacteria</taxon>
        <taxon>Sphingomonadales</taxon>
        <taxon>Erythrobacteraceae</taxon>
        <taxon>Caenibius</taxon>
    </lineage>
</organism>
<dbReference type="EMBL" id="BASZ01000014">
    <property type="protein sequence ID" value="GAD51023.1"/>
    <property type="molecule type" value="Genomic_DNA"/>
</dbReference>
<dbReference type="KEGG" id="ntd:EGO55_04675"/>
<name>U3A8D7_9SPHN</name>
<dbReference type="InterPro" id="IPR042098">
    <property type="entry name" value="TauD-like_sf"/>
</dbReference>
<evidence type="ECO:0000313" key="7">
    <source>
        <dbReference type="EMBL" id="GAD51023.1"/>
    </source>
</evidence>
<feature type="domain" description="TauD/TfdA-like" evidence="6">
    <location>
        <begin position="12"/>
        <end position="280"/>
    </location>
</feature>
<dbReference type="Pfam" id="PF02668">
    <property type="entry name" value="TauD"/>
    <property type="match status" value="1"/>
</dbReference>
<keyword evidence="5" id="KW-0408">Iron</keyword>
<dbReference type="InterPro" id="IPR003819">
    <property type="entry name" value="TauD/TfdA-like"/>
</dbReference>
<evidence type="ECO:0000256" key="5">
    <source>
        <dbReference type="ARBA" id="ARBA00023004"/>
    </source>
</evidence>
<evidence type="ECO:0000256" key="3">
    <source>
        <dbReference type="ARBA" id="ARBA00022964"/>
    </source>
</evidence>
<dbReference type="GO" id="GO:0016706">
    <property type="term" value="F:2-oxoglutarate-dependent dioxygenase activity"/>
    <property type="evidence" value="ECO:0007669"/>
    <property type="project" value="UniProtKB-ARBA"/>
</dbReference>
<comment type="similarity">
    <text evidence="1">Belongs to the TfdA dioxygenase family.</text>
</comment>
<keyword evidence="3 7" id="KW-0223">Dioxygenase</keyword>
<dbReference type="PANTHER" id="PTHR43779:SF3">
    <property type="entry name" value="(3R)-3-[(CARBOXYMETHYL)AMINO]FATTY ACID OXYGENASE_DECARBOXYLASE"/>
    <property type="match status" value="1"/>
</dbReference>
<proteinExistence type="inferred from homology"/>
<evidence type="ECO:0000313" key="8">
    <source>
        <dbReference type="Proteomes" id="UP000016568"/>
    </source>
</evidence>